<evidence type="ECO:0000256" key="4">
    <source>
        <dbReference type="ARBA" id="ARBA00070254"/>
    </source>
</evidence>
<dbReference type="Pfam" id="PF00620">
    <property type="entry name" value="RhoGAP"/>
    <property type="match status" value="1"/>
</dbReference>
<evidence type="ECO:0000259" key="8">
    <source>
        <dbReference type="PROSITE" id="PS50238"/>
    </source>
</evidence>
<dbReference type="InterPro" id="IPR029071">
    <property type="entry name" value="Ubiquitin-like_domsf"/>
</dbReference>
<dbReference type="STRING" id="42514.ENSPNAP00000010922"/>
<dbReference type="InterPro" id="IPR000159">
    <property type="entry name" value="RA_dom"/>
</dbReference>
<dbReference type="SMART" id="SM00324">
    <property type="entry name" value="RhoGAP"/>
    <property type="match status" value="1"/>
</dbReference>
<dbReference type="PROSITE" id="PS50200">
    <property type="entry name" value="RA"/>
    <property type="match status" value="1"/>
</dbReference>
<feature type="compositionally biased region" description="Pro residues" evidence="6">
    <location>
        <begin position="826"/>
        <end position="836"/>
    </location>
</feature>
<dbReference type="InterPro" id="IPR011993">
    <property type="entry name" value="PH-like_dom_sf"/>
</dbReference>
<feature type="compositionally biased region" description="Basic and acidic residues" evidence="6">
    <location>
        <begin position="731"/>
        <end position="749"/>
    </location>
</feature>
<dbReference type="InterPro" id="IPR047886">
    <property type="entry name" value="ARHGAP20-like_RhoGAP"/>
</dbReference>
<dbReference type="Ensembl" id="ENSPNAT00000017713.2">
    <property type="protein sequence ID" value="ENSPNAP00000010922.1"/>
    <property type="gene ID" value="ENSPNAG00000016520.2"/>
</dbReference>
<dbReference type="InterPro" id="IPR008936">
    <property type="entry name" value="Rho_GTPase_activation_prot"/>
</dbReference>
<dbReference type="GO" id="GO:0005096">
    <property type="term" value="F:GTPase activator activity"/>
    <property type="evidence" value="ECO:0007669"/>
    <property type="project" value="UniProtKB-KW"/>
</dbReference>
<dbReference type="CDD" id="cd17115">
    <property type="entry name" value="RA_RHG20"/>
    <property type="match status" value="1"/>
</dbReference>
<evidence type="ECO:0000256" key="6">
    <source>
        <dbReference type="SAM" id="MobiDB-lite"/>
    </source>
</evidence>
<dbReference type="GO" id="GO:0035023">
    <property type="term" value="P:regulation of Rho protein signal transduction"/>
    <property type="evidence" value="ECO:0007669"/>
    <property type="project" value="InterPro"/>
</dbReference>
<proteinExistence type="predicted"/>
<dbReference type="CDD" id="cd13319">
    <property type="entry name" value="PH_RARhoGAP"/>
    <property type="match status" value="1"/>
</dbReference>
<evidence type="ECO:0000256" key="5">
    <source>
        <dbReference type="ARBA" id="ARBA00083374"/>
    </source>
</evidence>
<organism evidence="9 10">
    <name type="scientific">Pygocentrus nattereri</name>
    <name type="common">Red-bellied piranha</name>
    <dbReference type="NCBI Taxonomy" id="42514"/>
    <lineage>
        <taxon>Eukaryota</taxon>
        <taxon>Metazoa</taxon>
        <taxon>Chordata</taxon>
        <taxon>Craniata</taxon>
        <taxon>Vertebrata</taxon>
        <taxon>Euteleostomi</taxon>
        <taxon>Actinopterygii</taxon>
        <taxon>Neopterygii</taxon>
        <taxon>Teleostei</taxon>
        <taxon>Ostariophysi</taxon>
        <taxon>Characiformes</taxon>
        <taxon>Characoidei</taxon>
        <taxon>Pygocentrus</taxon>
    </lineage>
</organism>
<evidence type="ECO:0000259" key="7">
    <source>
        <dbReference type="PROSITE" id="PS50200"/>
    </source>
</evidence>
<dbReference type="GO" id="GO:0007165">
    <property type="term" value="P:signal transduction"/>
    <property type="evidence" value="ECO:0007669"/>
    <property type="project" value="InterPro"/>
</dbReference>
<dbReference type="FunFam" id="2.30.29.30:FF:000217">
    <property type="entry name" value="Rho GTPase activating protein 20"/>
    <property type="match status" value="1"/>
</dbReference>
<dbReference type="InterPro" id="IPR047888">
    <property type="entry name" value="ARHGAP20_RA"/>
</dbReference>
<dbReference type="Pfam" id="PF22286">
    <property type="entry name" value="RHG20_PH"/>
    <property type="match status" value="1"/>
</dbReference>
<dbReference type="Proteomes" id="UP001501920">
    <property type="component" value="Chromosome 12"/>
</dbReference>
<dbReference type="GeneTree" id="ENSGT00940000154633"/>
<comment type="function">
    <text evidence="3">GTPase activator for the Rho-type GTPases by converting them to an inactive GDP-bound state.</text>
</comment>
<dbReference type="Gene3D" id="1.10.555.10">
    <property type="entry name" value="Rho GTPase activation protein"/>
    <property type="match status" value="1"/>
</dbReference>
<dbReference type="FunFam" id="1.10.555.10:FF:000025">
    <property type="entry name" value="Rho GTPase-activating protein 20"/>
    <property type="match status" value="1"/>
</dbReference>
<accession>A0A3B4CG14</accession>
<feature type="compositionally biased region" description="Polar residues" evidence="6">
    <location>
        <begin position="766"/>
        <end position="787"/>
    </location>
</feature>
<feature type="region of interest" description="Disordered" evidence="6">
    <location>
        <begin position="650"/>
        <end position="670"/>
    </location>
</feature>
<feature type="region of interest" description="Disordered" evidence="6">
    <location>
        <begin position="1"/>
        <end position="24"/>
    </location>
</feature>
<feature type="region of interest" description="Disordered" evidence="6">
    <location>
        <begin position="807"/>
        <end position="858"/>
    </location>
</feature>
<feature type="region of interest" description="Disordered" evidence="6">
    <location>
        <begin position="873"/>
        <end position="926"/>
    </location>
</feature>
<evidence type="ECO:0000256" key="2">
    <source>
        <dbReference type="ARBA" id="ARBA00022553"/>
    </source>
</evidence>
<sequence length="1140" mass="127252">METMSPQQQINISQSRSSSLTEDVKMENRRRIKAMSYRRQSAPSLVISKALTRSRTMSRENCLSPVSPETCLLVQSYMAPSRMFICHAYAQLKTGLQTQERHLFLFTDILLISKAKSSTNFKLKAQARVCEMWIANCMEEVYEGSSSPEKSFVMGWPTCNCVATFSSVEQKEKWLSLMKSRIKEEKEKDHPKTIPLKVYAKDMGNFSYKTIAVSNTDSANEVTRLALQQFGIVGCVKDYQLWVSSRKDNAPYPLIGHEFPFSIQMSHIREPLGQTGDKSDAVSPPDIDVELLFDQLQSDSQCQFILKPSRVAVGHSFVVDPDQKPFKRRRSLINWAFWRGSTTQLDDSSPSPFLPTTGRLFGLPLSVVCMENSLPKPIMDMLLFLFQEGPFTRGIFRRSAGAKACRELRDILDSGIQDIQLTRQSIFVIAAVFKDFLRSIPGSLLLSEFYEKWMATMDMSDEADGNQLKAIQSLVVSLPPENILLLKHVLAVLYSIQLRAQENQMNAFNLAVCIAPSMLSSPAPSSPEMEGEGAKKGCDLTRLMIENCKAVMGEDVTTLFDGFPQRCSVDGHGSDVSSYQMTDSSYDSLENELNDDSGSPFQPMQRSRGKPDSRSCDSVLTLSDCDLDQPETDPDNTLSTHLLLPPLTHTVKTSPAVSPSSPRPHSPCEIPALSQGIRQLRRCSEPAIWNATSSLSKYLERRGNRKGSYDGATSQGKSDADEMFAKHLKNLRLEKQDSSGERDQSERVVPRRRKEQLKPPPLHLDTSCSSLYSPGASPTRSSMSSLDSAFSQHSADFARPCTQPVGSFKATVSSSPRSPGIVSTPSPGPTVPSPKESPPKEKFDWSQLRSSHGLHPNTWLKKDHRLSLSKDRIGLEDEETGDPHLQSEVSSKMGHSKDKRGQELSISTSMKESNSPPSYEEAMLQTQHSRSVYYPASEKPLTVKDLRELHNQACSVRKTARCIQKSTYNPTAGENSNLPKSLFYGQSGRCLAVHRQKSYSLIPVEEKSDGCHPSQRRASEPGATCLGLDREAAKNLEHLHRQAIRRQDGSSLSHPHGLKVSDVEPYDQASEPQFCLSPAATKAVRDYFSFHGGEDTQSNLKKSQEVALAVVHGKREWMRRCSDPRLEDFEKMLFAEESYV</sequence>
<dbReference type="PROSITE" id="PS50238">
    <property type="entry name" value="RHOGAP"/>
    <property type="match status" value="1"/>
</dbReference>
<dbReference type="InterPro" id="IPR047887">
    <property type="entry name" value="ARHGAP20_PH"/>
</dbReference>
<evidence type="ECO:0000256" key="1">
    <source>
        <dbReference type="ARBA" id="ARBA00022468"/>
    </source>
</evidence>
<reference evidence="9" key="3">
    <citation type="submission" date="2025-09" db="UniProtKB">
        <authorList>
            <consortium name="Ensembl"/>
        </authorList>
    </citation>
    <scope>IDENTIFICATION</scope>
</reference>
<dbReference type="PANTHER" id="PTHR23179">
    <property type="entry name" value="T-CELL ACTIVATION RHO GTPASE ACTIVATING PROTEIN-RELATED"/>
    <property type="match status" value="1"/>
</dbReference>
<dbReference type="OMA" id="IDDQHCK"/>
<protein>
    <recommendedName>
        <fullName evidence="4">Rho GTPase-activating protein 20</fullName>
    </recommendedName>
    <alternativeName>
        <fullName evidence="5">Rho-type GTPase-activating protein 20</fullName>
    </alternativeName>
</protein>
<evidence type="ECO:0000313" key="9">
    <source>
        <dbReference type="Ensembl" id="ENSPNAP00000010922.1"/>
    </source>
</evidence>
<feature type="compositionally biased region" description="Polar residues" evidence="6">
    <location>
        <begin position="651"/>
        <end position="660"/>
    </location>
</feature>
<keyword evidence="10" id="KW-1185">Reference proteome</keyword>
<dbReference type="Gene3D" id="2.30.29.30">
    <property type="entry name" value="Pleckstrin-homology domain (PH domain)/Phosphotyrosine-binding domain (PTB)"/>
    <property type="match status" value="1"/>
</dbReference>
<feature type="domain" description="Ras-associating" evidence="7">
    <location>
        <begin position="192"/>
        <end position="311"/>
    </location>
</feature>
<reference evidence="9 10" key="1">
    <citation type="submission" date="2020-10" db="EMBL/GenBank/DDBJ databases">
        <title>Pygocentrus nattereri (red-bellied piranha) genome, fPygNat1, primary haplotype.</title>
        <authorList>
            <person name="Myers G."/>
            <person name="Meyer A."/>
            <person name="Karagic N."/>
            <person name="Pippel M."/>
            <person name="Winkler S."/>
            <person name="Tracey A."/>
            <person name="Wood J."/>
            <person name="Formenti G."/>
            <person name="Howe K."/>
            <person name="Fedrigo O."/>
            <person name="Jarvis E.D."/>
        </authorList>
    </citation>
    <scope>NUCLEOTIDE SEQUENCE [LARGE SCALE GENOMIC DNA]</scope>
</reference>
<name>A0A3B4CG14_PYGNA</name>
<feature type="compositionally biased region" description="Polar residues" evidence="6">
    <location>
        <begin position="575"/>
        <end position="588"/>
    </location>
</feature>
<feature type="region of interest" description="Disordered" evidence="6">
    <location>
        <begin position="731"/>
        <end position="787"/>
    </location>
</feature>
<evidence type="ECO:0000256" key="3">
    <source>
        <dbReference type="ARBA" id="ARBA00055252"/>
    </source>
</evidence>
<dbReference type="AlphaFoldDB" id="A0A3B4CG14"/>
<dbReference type="SUPFAM" id="SSF54236">
    <property type="entry name" value="Ubiquitin-like"/>
    <property type="match status" value="1"/>
</dbReference>
<reference evidence="9" key="2">
    <citation type="submission" date="2025-08" db="UniProtKB">
        <authorList>
            <consortium name="Ensembl"/>
        </authorList>
    </citation>
    <scope>IDENTIFICATION</scope>
</reference>
<dbReference type="CDD" id="cd04402">
    <property type="entry name" value="RhoGAP_ARHGAP20"/>
    <property type="match status" value="1"/>
</dbReference>
<dbReference type="PANTHER" id="PTHR23179:SF28">
    <property type="entry name" value="RHO GTPASE-ACTIVATING PROTEIN 20"/>
    <property type="match status" value="1"/>
</dbReference>
<feature type="compositionally biased region" description="Low complexity" evidence="6">
    <location>
        <begin position="1"/>
        <end position="19"/>
    </location>
</feature>
<dbReference type="SUPFAM" id="SSF48350">
    <property type="entry name" value="GTPase activation domain, GAP"/>
    <property type="match status" value="1"/>
</dbReference>
<feature type="region of interest" description="Disordered" evidence="6">
    <location>
        <begin position="571"/>
        <end position="615"/>
    </location>
</feature>
<evidence type="ECO:0000313" key="10">
    <source>
        <dbReference type="Proteomes" id="UP001501920"/>
    </source>
</evidence>
<gene>
    <name evidence="9" type="primary">ARHGAP20</name>
</gene>
<dbReference type="Pfam" id="PF00788">
    <property type="entry name" value="RA"/>
    <property type="match status" value="1"/>
</dbReference>
<feature type="compositionally biased region" description="Polar residues" evidence="6">
    <location>
        <begin position="904"/>
        <end position="917"/>
    </location>
</feature>
<dbReference type="OrthoDB" id="9994905at2759"/>
<keyword evidence="2" id="KW-0597">Phosphoprotein</keyword>
<feature type="compositionally biased region" description="Polar residues" evidence="6">
    <location>
        <begin position="596"/>
        <end position="605"/>
    </location>
</feature>
<dbReference type="InterPro" id="IPR000198">
    <property type="entry name" value="RhoGAP_dom"/>
</dbReference>
<feature type="domain" description="Rho-GAP" evidence="8">
    <location>
        <begin position="363"/>
        <end position="552"/>
    </location>
</feature>
<keyword evidence="1" id="KW-0343">GTPase activation</keyword>
<dbReference type="SUPFAM" id="SSF50729">
    <property type="entry name" value="PH domain-like"/>
    <property type="match status" value="1"/>
</dbReference>